<comment type="caution">
    <text evidence="1">The sequence shown here is derived from an EMBL/GenBank/DDBJ whole genome shotgun (WGS) entry which is preliminary data.</text>
</comment>
<evidence type="ECO:0000313" key="2">
    <source>
        <dbReference type="Proteomes" id="UP000730618"/>
    </source>
</evidence>
<keyword evidence="2" id="KW-1185">Reference proteome</keyword>
<sequence>MIKRNQIVYRNERYGFTLRFPGWWRNYCIVSRAKLDRETEYEVHFRFKYKGKVYDDIFALLIYRMTKKEWIDRGYEDSPLGFLAEFDGRVIAYSTPGELPYAFVDNKTGDYNYKKYGAAIELLKRMVNQDVPRIVQTFQSPRKTVTMRSTPFRSRNVVPCRVKRRR</sequence>
<organism evidence="1 2">
    <name type="scientific">Paenibacillus allorhizosphaerae</name>
    <dbReference type="NCBI Taxonomy" id="2849866"/>
    <lineage>
        <taxon>Bacteria</taxon>
        <taxon>Bacillati</taxon>
        <taxon>Bacillota</taxon>
        <taxon>Bacilli</taxon>
        <taxon>Bacillales</taxon>
        <taxon>Paenibacillaceae</taxon>
        <taxon>Paenibacillus</taxon>
    </lineage>
</organism>
<dbReference type="RefSeq" id="WP_218101711.1">
    <property type="nucleotide sequence ID" value="NZ_CAJVCE010000020.1"/>
</dbReference>
<evidence type="ECO:0000313" key="1">
    <source>
        <dbReference type="EMBL" id="CAG7653481.1"/>
    </source>
</evidence>
<gene>
    <name evidence="1" type="ORF">PAECIP111802_05495</name>
</gene>
<reference evidence="1 2" key="1">
    <citation type="submission" date="2021-06" db="EMBL/GenBank/DDBJ databases">
        <authorList>
            <person name="Criscuolo A."/>
        </authorList>
    </citation>
    <scope>NUCLEOTIDE SEQUENCE [LARGE SCALE GENOMIC DNA]</scope>
    <source>
        <strain evidence="2">CIP 111802</strain>
    </source>
</reference>
<dbReference type="EMBL" id="CAJVCE010000020">
    <property type="protein sequence ID" value="CAG7653481.1"/>
    <property type="molecule type" value="Genomic_DNA"/>
</dbReference>
<accession>A0ABM8VPX8</accession>
<protein>
    <submittedName>
        <fullName evidence="1">Uncharacterized protein</fullName>
    </submittedName>
</protein>
<dbReference type="Proteomes" id="UP000730618">
    <property type="component" value="Unassembled WGS sequence"/>
</dbReference>
<proteinExistence type="predicted"/>
<name>A0ABM8VPX8_9BACL</name>